<evidence type="ECO:0000256" key="2">
    <source>
        <dbReference type="SAM" id="SignalP"/>
    </source>
</evidence>
<organism evidence="3 4">
    <name type="scientific">Trichinella patagoniensis</name>
    <dbReference type="NCBI Taxonomy" id="990121"/>
    <lineage>
        <taxon>Eukaryota</taxon>
        <taxon>Metazoa</taxon>
        <taxon>Ecdysozoa</taxon>
        <taxon>Nematoda</taxon>
        <taxon>Enoplea</taxon>
        <taxon>Dorylaimia</taxon>
        <taxon>Trichinellida</taxon>
        <taxon>Trichinellidae</taxon>
        <taxon>Trichinella</taxon>
    </lineage>
</organism>
<dbReference type="Proteomes" id="UP000054783">
    <property type="component" value="Unassembled WGS sequence"/>
</dbReference>
<feature type="signal peptide" evidence="2">
    <location>
        <begin position="1"/>
        <end position="17"/>
    </location>
</feature>
<accession>A0A0V1A864</accession>
<keyword evidence="1" id="KW-1133">Transmembrane helix</keyword>
<comment type="caution">
    <text evidence="3">The sequence shown here is derived from an EMBL/GenBank/DDBJ whole genome shotgun (WGS) entry which is preliminary data.</text>
</comment>
<evidence type="ECO:0000256" key="1">
    <source>
        <dbReference type="SAM" id="Phobius"/>
    </source>
</evidence>
<feature type="non-terminal residue" evidence="3">
    <location>
        <position position="1"/>
    </location>
</feature>
<dbReference type="AlphaFoldDB" id="A0A0V1A864"/>
<evidence type="ECO:0000313" key="3">
    <source>
        <dbReference type="EMBL" id="KRY20977.1"/>
    </source>
</evidence>
<keyword evidence="2" id="KW-0732">Signal</keyword>
<evidence type="ECO:0000313" key="4">
    <source>
        <dbReference type="Proteomes" id="UP000054783"/>
    </source>
</evidence>
<reference evidence="3 4" key="1">
    <citation type="submission" date="2015-01" db="EMBL/GenBank/DDBJ databases">
        <title>Evolution of Trichinella species and genotypes.</title>
        <authorList>
            <person name="Korhonen P.K."/>
            <person name="Edoardo P."/>
            <person name="Giuseppe L.R."/>
            <person name="Gasser R.B."/>
        </authorList>
    </citation>
    <scope>NUCLEOTIDE SEQUENCE [LARGE SCALE GENOMIC DNA]</scope>
    <source>
        <strain evidence="3">ISS2496</strain>
    </source>
</reference>
<name>A0A0V1A864_9BILA</name>
<feature type="transmembrane region" description="Helical" evidence="1">
    <location>
        <begin position="91"/>
        <end position="112"/>
    </location>
</feature>
<gene>
    <name evidence="3" type="ORF">T12_8046</name>
</gene>
<keyword evidence="1" id="KW-0472">Membrane</keyword>
<feature type="chain" id="PRO_5006874309" description="Secreted protein" evidence="2">
    <location>
        <begin position="18"/>
        <end position="160"/>
    </location>
</feature>
<evidence type="ECO:0008006" key="5">
    <source>
        <dbReference type="Google" id="ProtNLM"/>
    </source>
</evidence>
<proteinExistence type="predicted"/>
<keyword evidence="4" id="KW-1185">Reference proteome</keyword>
<sequence>LSVCLCAFLVCLSLAYGGCFGCRRFIKQASATLAKAERKTRIWQQAGHDESLVRFHLLLPCAQKFLQVWSFQRSGPAFSSTCQHATLYHTIFYTITAFFFLLTTAEHVAATLKTFLNARLFYIHHQSNQSVHLLIISKFIINTTTNIIMYIYIFFFGRGI</sequence>
<dbReference type="EMBL" id="JYDQ01000020">
    <property type="protein sequence ID" value="KRY20977.1"/>
    <property type="molecule type" value="Genomic_DNA"/>
</dbReference>
<protein>
    <recommendedName>
        <fullName evidence="5">Secreted protein</fullName>
    </recommendedName>
</protein>
<feature type="transmembrane region" description="Helical" evidence="1">
    <location>
        <begin position="133"/>
        <end position="155"/>
    </location>
</feature>
<keyword evidence="1" id="KW-0812">Transmembrane</keyword>